<comment type="caution">
    <text evidence="1">The sequence shown here is derived from an EMBL/GenBank/DDBJ whole genome shotgun (WGS) entry which is preliminary data.</text>
</comment>
<keyword evidence="2" id="KW-1185">Reference proteome</keyword>
<gene>
    <name evidence="1" type="ORF">D0Z00_003633</name>
</gene>
<proteinExistence type="predicted"/>
<organism evidence="1 2">
    <name type="scientific">Geotrichum galactomycetum</name>
    <dbReference type="NCBI Taxonomy" id="27317"/>
    <lineage>
        <taxon>Eukaryota</taxon>
        <taxon>Fungi</taxon>
        <taxon>Dikarya</taxon>
        <taxon>Ascomycota</taxon>
        <taxon>Saccharomycotina</taxon>
        <taxon>Dipodascomycetes</taxon>
        <taxon>Dipodascales</taxon>
        <taxon>Dipodascaceae</taxon>
        <taxon>Geotrichum</taxon>
    </lineage>
</organism>
<evidence type="ECO:0000313" key="2">
    <source>
        <dbReference type="Proteomes" id="UP000744676"/>
    </source>
</evidence>
<dbReference type="EMBL" id="QVQA01000174">
    <property type="protein sequence ID" value="KAF5094243.1"/>
    <property type="molecule type" value="Genomic_DNA"/>
</dbReference>
<reference evidence="1 2" key="1">
    <citation type="journal article" date="2020" name="Front. Microbiol.">
        <title>Phenotypic and Genetic Characterization of the Cheese Ripening Yeast Geotrichum candidum.</title>
        <authorList>
            <person name="Perkins V."/>
            <person name="Vignola S."/>
            <person name="Lessard M.H."/>
            <person name="Plante P.L."/>
            <person name="Corbeil J."/>
            <person name="Dugat-Bony E."/>
            <person name="Frenette M."/>
            <person name="Labrie S."/>
        </authorList>
    </citation>
    <scope>NUCLEOTIDE SEQUENCE [LARGE SCALE GENOMIC DNA]</scope>
    <source>
        <strain evidence="1 2">LMA-1147</strain>
    </source>
</reference>
<dbReference type="Proteomes" id="UP000744676">
    <property type="component" value="Unassembled WGS sequence"/>
</dbReference>
<sequence>MFALVRRTCLRAIHTEDPIIEVVPKPPSSTYRAPTPPAGIPLSKVISSNNFPLSFSDAYAQWKVRHDVKRAEFDVLSTLPFFPEPDATRSARSLSVDVGNGNWVNEFEVTQLNTETKNDIVVLHGYGAGLAFFYRNFDALSSRPGWKLHALDLLGYGCSARPPFKIHAKDPYERIHETEDFFIDAIEAWRKAKGIERFTFVAHSMGAYFASAYSMKYPGHIKKLVLVSPAGVPRSSLSISSISRRKLDPKAKSEISGEKLIKVPAWFNFLWERHVSPFSLVRNTGFLGPKFVSGWTHRRFANLPPVEAEILHRYVYGIFNAKGSGEYALNYLLAPGAYARWPLAERAANITCDTIWVYGQNDWMDRKGGEEACDKIAKAHGGKRPPIKIVSDAGHHIYLDNPKEFNELVLDVMREVEDKE</sequence>
<accession>A0ACB6V0P4</accession>
<evidence type="ECO:0000313" key="1">
    <source>
        <dbReference type="EMBL" id="KAF5094243.1"/>
    </source>
</evidence>
<protein>
    <submittedName>
        <fullName evidence="1">Uncharacterized protein</fullName>
    </submittedName>
</protein>
<name>A0ACB6V0P4_9ASCO</name>